<comment type="caution">
    <text evidence="1">The sequence shown here is derived from an EMBL/GenBank/DDBJ whole genome shotgun (WGS) entry which is preliminary data.</text>
</comment>
<dbReference type="InterPro" id="IPR035069">
    <property type="entry name" value="TTHA1013/TTHA0281-like"/>
</dbReference>
<dbReference type="AlphaFoldDB" id="A0A2V2N454"/>
<evidence type="ECO:0000313" key="2">
    <source>
        <dbReference type="Proteomes" id="UP000245657"/>
    </source>
</evidence>
<accession>A0A2V2N454</accession>
<gene>
    <name evidence="1" type="ORF">DK846_16490</name>
</gene>
<organism evidence="1 2">
    <name type="scientific">Methanospirillum lacunae</name>
    <dbReference type="NCBI Taxonomy" id="668570"/>
    <lineage>
        <taxon>Archaea</taxon>
        <taxon>Methanobacteriati</taxon>
        <taxon>Methanobacteriota</taxon>
        <taxon>Stenosarchaea group</taxon>
        <taxon>Methanomicrobia</taxon>
        <taxon>Methanomicrobiales</taxon>
        <taxon>Methanospirillaceae</taxon>
        <taxon>Methanospirillum</taxon>
    </lineage>
</organism>
<dbReference type="RefSeq" id="WP_109970087.1">
    <property type="nucleotide sequence ID" value="NZ_CP176093.1"/>
</dbReference>
<reference evidence="1 2" key="1">
    <citation type="submission" date="2018-05" db="EMBL/GenBank/DDBJ databases">
        <title>Draft genome of Methanospirillum lacunae Ki8-1.</title>
        <authorList>
            <person name="Dueholm M.S."/>
            <person name="Nielsen P.H."/>
            <person name="Bakmann L.F."/>
            <person name="Otzen D.E."/>
        </authorList>
    </citation>
    <scope>NUCLEOTIDE SEQUENCE [LARGE SCALE GENOMIC DNA]</scope>
    <source>
        <strain evidence="1 2">Ki8-1</strain>
    </source>
</reference>
<dbReference type="EMBL" id="QGMY01000017">
    <property type="protein sequence ID" value="PWR70023.1"/>
    <property type="molecule type" value="Genomic_DNA"/>
</dbReference>
<evidence type="ECO:0000313" key="1">
    <source>
        <dbReference type="EMBL" id="PWR70023.1"/>
    </source>
</evidence>
<dbReference type="OrthoDB" id="133743at2157"/>
<name>A0A2V2N454_9EURY</name>
<protein>
    <recommendedName>
        <fullName evidence="3">Type II toxin-antitoxin system HicB family antitoxin</fullName>
    </recommendedName>
</protein>
<dbReference type="Gene3D" id="3.30.160.250">
    <property type="match status" value="1"/>
</dbReference>
<evidence type="ECO:0008006" key="3">
    <source>
        <dbReference type="Google" id="ProtNLM"/>
    </source>
</evidence>
<dbReference type="Proteomes" id="UP000245657">
    <property type="component" value="Unassembled WGS sequence"/>
</dbReference>
<sequence length="71" mass="7834">MDQIKIIIEHHPDGYIAYPVGLNGVVIGEGDTYQEALDNVTSAIRFHLETFGNKAFLDYDLIGAELAEVVI</sequence>
<dbReference type="GeneID" id="97547556"/>
<keyword evidence="2" id="KW-1185">Reference proteome</keyword>
<proteinExistence type="predicted"/>
<dbReference type="SUPFAM" id="SSF143100">
    <property type="entry name" value="TTHA1013/TTHA0281-like"/>
    <property type="match status" value="1"/>
</dbReference>